<evidence type="ECO:0000256" key="3">
    <source>
        <dbReference type="ARBA" id="ARBA00022692"/>
    </source>
</evidence>
<evidence type="ECO:0000256" key="2">
    <source>
        <dbReference type="ARBA" id="ARBA00010170"/>
    </source>
</evidence>
<comment type="subcellular location">
    <subcellularLocation>
        <location evidence="1 6">Membrane</location>
        <topology evidence="1 6">Multi-pass membrane protein</topology>
    </subcellularLocation>
</comment>
<accession>A0A2G8K5S7</accession>
<organism evidence="9 10">
    <name type="scientific">Stichopus japonicus</name>
    <name type="common">Sea cucumber</name>
    <dbReference type="NCBI Taxonomy" id="307972"/>
    <lineage>
        <taxon>Eukaryota</taxon>
        <taxon>Metazoa</taxon>
        <taxon>Echinodermata</taxon>
        <taxon>Eleutherozoa</taxon>
        <taxon>Echinozoa</taxon>
        <taxon>Holothuroidea</taxon>
        <taxon>Aspidochirotacea</taxon>
        <taxon>Aspidochirotida</taxon>
        <taxon>Stichopodidae</taxon>
        <taxon>Apostichopus</taxon>
    </lineage>
</organism>
<evidence type="ECO:0000256" key="1">
    <source>
        <dbReference type="ARBA" id="ARBA00004141"/>
    </source>
</evidence>
<keyword evidence="10" id="KW-1185">Reference proteome</keyword>
<evidence type="ECO:0000259" key="8">
    <source>
        <dbReference type="Pfam" id="PF05041"/>
    </source>
</evidence>
<comment type="caution">
    <text evidence="9">The sequence shown here is derived from an EMBL/GenBank/DDBJ whole genome shotgun (WGS) entry which is preliminary data.</text>
</comment>
<evidence type="ECO:0000256" key="7">
    <source>
        <dbReference type="SAM" id="MobiDB-lite"/>
    </source>
</evidence>
<keyword evidence="4" id="KW-1133">Transmembrane helix</keyword>
<keyword evidence="5" id="KW-0472">Membrane</keyword>
<keyword evidence="3" id="KW-0812">Transmembrane</keyword>
<dbReference type="PANTHER" id="PTHR12372:SF6">
    <property type="entry name" value="PECANEX-LIKE PROTEIN 4"/>
    <property type="match status" value="1"/>
</dbReference>
<dbReference type="InterPro" id="IPR007735">
    <property type="entry name" value="Pecanex_C"/>
</dbReference>
<feature type="region of interest" description="Disordered" evidence="7">
    <location>
        <begin position="1"/>
        <end position="23"/>
    </location>
</feature>
<name>A0A2G8K5S7_STIJA</name>
<dbReference type="PANTHER" id="PTHR12372">
    <property type="entry name" value="PECANEX"/>
    <property type="match status" value="1"/>
</dbReference>
<dbReference type="AlphaFoldDB" id="A0A2G8K5S7"/>
<evidence type="ECO:0000256" key="6">
    <source>
        <dbReference type="RuleBase" id="RU367089"/>
    </source>
</evidence>
<gene>
    <name evidence="9" type="ORF">BSL78_19773</name>
</gene>
<protein>
    <recommendedName>
        <fullName evidence="6">Pecanex-like protein</fullName>
    </recommendedName>
</protein>
<dbReference type="GO" id="GO:0016020">
    <property type="term" value="C:membrane"/>
    <property type="evidence" value="ECO:0007669"/>
    <property type="project" value="UniProtKB-SubCell"/>
</dbReference>
<evidence type="ECO:0000256" key="5">
    <source>
        <dbReference type="ARBA" id="ARBA00023136"/>
    </source>
</evidence>
<dbReference type="Proteomes" id="UP000230750">
    <property type="component" value="Unassembled WGS sequence"/>
</dbReference>
<proteinExistence type="inferred from homology"/>
<comment type="similarity">
    <text evidence="2 6">Belongs to the pecanex family.</text>
</comment>
<reference evidence="9 10" key="1">
    <citation type="journal article" date="2017" name="PLoS Biol.">
        <title>The sea cucumber genome provides insights into morphological evolution and visceral regeneration.</title>
        <authorList>
            <person name="Zhang X."/>
            <person name="Sun L."/>
            <person name="Yuan J."/>
            <person name="Sun Y."/>
            <person name="Gao Y."/>
            <person name="Zhang L."/>
            <person name="Li S."/>
            <person name="Dai H."/>
            <person name="Hamel J.F."/>
            <person name="Liu C."/>
            <person name="Yu Y."/>
            <person name="Liu S."/>
            <person name="Lin W."/>
            <person name="Guo K."/>
            <person name="Jin S."/>
            <person name="Xu P."/>
            <person name="Storey K.B."/>
            <person name="Huan P."/>
            <person name="Zhang T."/>
            <person name="Zhou Y."/>
            <person name="Zhang J."/>
            <person name="Lin C."/>
            <person name="Li X."/>
            <person name="Xing L."/>
            <person name="Huo D."/>
            <person name="Sun M."/>
            <person name="Wang L."/>
            <person name="Mercier A."/>
            <person name="Li F."/>
            <person name="Yang H."/>
            <person name="Xiang J."/>
        </authorList>
    </citation>
    <scope>NUCLEOTIDE SEQUENCE [LARGE SCALE GENOMIC DNA]</scope>
    <source>
        <strain evidence="9">Shaxun</strain>
        <tissue evidence="9">Muscle</tissue>
    </source>
</reference>
<sequence length="152" mass="17434">MTKNAMADSGWHSSWQKISGEGDEDEDLITNLEDYESNWYLGSDTDEEWKEAIKRHKPELFSLMFNPQENTYHGRVLSHQPVMAYVGSLNQEMVRALWSSLSLELLYMTNDDEERYSIQAHPIILRNLTVQSADPPLGYPIYASPPISVPTL</sequence>
<evidence type="ECO:0000256" key="4">
    <source>
        <dbReference type="ARBA" id="ARBA00022989"/>
    </source>
</evidence>
<dbReference type="OrthoDB" id="5979286at2759"/>
<evidence type="ECO:0000313" key="9">
    <source>
        <dbReference type="EMBL" id="PIK43364.1"/>
    </source>
</evidence>
<feature type="domain" description="Pecanex C-terminal" evidence="8">
    <location>
        <begin position="20"/>
        <end position="145"/>
    </location>
</feature>
<dbReference type="InterPro" id="IPR039797">
    <property type="entry name" value="Pecanex"/>
</dbReference>
<dbReference type="Pfam" id="PF05041">
    <property type="entry name" value="Pecanex_C"/>
    <property type="match status" value="1"/>
</dbReference>
<evidence type="ECO:0000313" key="10">
    <source>
        <dbReference type="Proteomes" id="UP000230750"/>
    </source>
</evidence>
<dbReference type="EMBL" id="MRZV01000855">
    <property type="protein sequence ID" value="PIK43364.1"/>
    <property type="molecule type" value="Genomic_DNA"/>
</dbReference>